<keyword evidence="7 17" id="KW-0732">Signal</keyword>
<evidence type="ECO:0000256" key="3">
    <source>
        <dbReference type="ARBA" id="ARBA00007456"/>
    </source>
</evidence>
<evidence type="ECO:0000256" key="9">
    <source>
        <dbReference type="ARBA" id="ARBA00023157"/>
    </source>
</evidence>
<feature type="binding site" evidence="15">
    <location>
        <position position="166"/>
    </location>
    <ligand>
        <name>Mn(2+)</name>
        <dbReference type="ChEBI" id="CHEBI:29035"/>
    </ligand>
</feature>
<evidence type="ECO:0000256" key="5">
    <source>
        <dbReference type="ARBA" id="ARBA00022525"/>
    </source>
</evidence>
<evidence type="ECO:0000313" key="20">
    <source>
        <dbReference type="Proteomes" id="UP000222542"/>
    </source>
</evidence>
<comment type="function">
    <text evidence="12">May interact with bacterial adhesins thereby protecting the reproductive tissues from microbial attack. Has no oxalate oxidase activity.</text>
</comment>
<feature type="binding site" evidence="15">
    <location>
        <position position="116"/>
    </location>
    <ligand>
        <name>Mn(2+)</name>
        <dbReference type="ChEBI" id="CHEBI:29035"/>
    </ligand>
</feature>
<dbReference type="AlphaFoldDB" id="A0A1U8FI09"/>
<organism evidence="19 20">
    <name type="scientific">Capsicum annuum</name>
    <name type="common">Capsicum pepper</name>
    <dbReference type="NCBI Taxonomy" id="4072"/>
    <lineage>
        <taxon>Eukaryota</taxon>
        <taxon>Viridiplantae</taxon>
        <taxon>Streptophyta</taxon>
        <taxon>Embryophyta</taxon>
        <taxon>Tracheophyta</taxon>
        <taxon>Spermatophyta</taxon>
        <taxon>Magnoliopsida</taxon>
        <taxon>eudicotyledons</taxon>
        <taxon>Gunneridae</taxon>
        <taxon>Pentapetalae</taxon>
        <taxon>asterids</taxon>
        <taxon>lamiids</taxon>
        <taxon>Solanales</taxon>
        <taxon>Solanaceae</taxon>
        <taxon>Solanoideae</taxon>
        <taxon>Capsiceae</taxon>
        <taxon>Capsicum</taxon>
    </lineage>
</organism>
<name>A0A1U8FI09_CAPAN</name>
<keyword evidence="8" id="KW-0560">Oxidoreductase</keyword>
<evidence type="ECO:0000256" key="11">
    <source>
        <dbReference type="ARBA" id="ARBA00049204"/>
    </source>
</evidence>
<reference evidence="19 20" key="2">
    <citation type="journal article" date="2017" name="Genome Biol.">
        <title>New reference genome sequences of hot pepper reveal the massive evolution of plant disease-resistance genes by retroduplication.</title>
        <authorList>
            <person name="Kim S."/>
            <person name="Park J."/>
            <person name="Yeom S.I."/>
            <person name="Kim Y.M."/>
            <person name="Seo E."/>
            <person name="Kim K.T."/>
            <person name="Kim M.S."/>
            <person name="Lee J.M."/>
            <person name="Cheong K."/>
            <person name="Shin H.S."/>
            <person name="Kim S.B."/>
            <person name="Han K."/>
            <person name="Lee J."/>
            <person name="Park M."/>
            <person name="Lee H.A."/>
            <person name="Lee H.Y."/>
            <person name="Lee Y."/>
            <person name="Oh S."/>
            <person name="Lee J.H."/>
            <person name="Choi E."/>
            <person name="Choi E."/>
            <person name="Lee S.E."/>
            <person name="Jeon J."/>
            <person name="Kim H."/>
            <person name="Choi G."/>
            <person name="Song H."/>
            <person name="Lee J."/>
            <person name="Lee S.C."/>
            <person name="Kwon J.K."/>
            <person name="Lee H.Y."/>
            <person name="Koo N."/>
            <person name="Hong Y."/>
            <person name="Kim R.W."/>
            <person name="Kang W.H."/>
            <person name="Huh J.H."/>
            <person name="Kang B.C."/>
            <person name="Yang T.J."/>
            <person name="Lee Y.H."/>
            <person name="Bennetzen J.L."/>
            <person name="Choi D."/>
        </authorList>
    </citation>
    <scope>NUCLEOTIDE SEQUENCE [LARGE SCALE GENOMIC DNA]</scope>
    <source>
        <strain evidence="20">cv. CM334</strain>
    </source>
</reference>
<keyword evidence="5 17" id="KW-0964">Secreted</keyword>
<evidence type="ECO:0000256" key="15">
    <source>
        <dbReference type="PIRSR" id="PIRSR601929-2"/>
    </source>
</evidence>
<evidence type="ECO:0000256" key="6">
    <source>
        <dbReference type="ARBA" id="ARBA00022723"/>
    </source>
</evidence>
<dbReference type="InterPro" id="IPR011051">
    <property type="entry name" value="RmlC_Cupin_sf"/>
</dbReference>
<evidence type="ECO:0000256" key="10">
    <source>
        <dbReference type="ARBA" id="ARBA00023211"/>
    </source>
</evidence>
<protein>
    <recommendedName>
        <fullName evidence="17">Germin-like protein</fullName>
    </recommendedName>
</protein>
<evidence type="ECO:0000256" key="16">
    <source>
        <dbReference type="PIRSR" id="PIRSR601929-3"/>
    </source>
</evidence>
<evidence type="ECO:0000259" key="18">
    <source>
        <dbReference type="SMART" id="SM00835"/>
    </source>
</evidence>
<feature type="binding site" evidence="15">
    <location>
        <position position="114"/>
    </location>
    <ligand>
        <name>Mn(2+)</name>
        <dbReference type="ChEBI" id="CHEBI:29035"/>
    </ligand>
</feature>
<dbReference type="EMBL" id="AYRZ02000001">
    <property type="protein sequence ID" value="PHT94803.1"/>
    <property type="molecule type" value="Genomic_DNA"/>
</dbReference>
<dbReference type="FunFam" id="2.60.120.10:FF:000025">
    <property type="entry name" value="germin-like protein subfamily 2 member 1"/>
    <property type="match status" value="1"/>
</dbReference>
<evidence type="ECO:0000256" key="8">
    <source>
        <dbReference type="ARBA" id="ARBA00023002"/>
    </source>
</evidence>
<dbReference type="GO" id="GO:0030145">
    <property type="term" value="F:manganese ion binding"/>
    <property type="evidence" value="ECO:0007669"/>
    <property type="project" value="UniProtKB-UniRule"/>
</dbReference>
<dbReference type="OMA" id="HNNGSEP"/>
<evidence type="ECO:0000256" key="1">
    <source>
        <dbReference type="ARBA" id="ARBA00001936"/>
    </source>
</evidence>
<evidence type="ECO:0000256" key="14">
    <source>
        <dbReference type="PIRSR" id="PIRSR601929-1"/>
    </source>
</evidence>
<dbReference type="InterPro" id="IPR006045">
    <property type="entry name" value="Cupin_1"/>
</dbReference>
<dbReference type="OrthoDB" id="1921208at2759"/>
<dbReference type="Pfam" id="PF00190">
    <property type="entry name" value="Cupin_1"/>
    <property type="match status" value="1"/>
</dbReference>
<evidence type="ECO:0000256" key="2">
    <source>
        <dbReference type="ARBA" id="ARBA00004271"/>
    </source>
</evidence>
<keyword evidence="4 17" id="KW-0052">Apoplast</keyword>
<proteinExistence type="inferred from homology"/>
<dbReference type="PRINTS" id="PR00325">
    <property type="entry name" value="GERMIN"/>
</dbReference>
<keyword evidence="6 14" id="KW-0479">Metal-binding</keyword>
<dbReference type="GO" id="GO:0009506">
    <property type="term" value="C:plasmodesma"/>
    <property type="evidence" value="ECO:0007669"/>
    <property type="project" value="UniProtKB-ARBA"/>
</dbReference>
<evidence type="ECO:0000256" key="17">
    <source>
        <dbReference type="RuleBase" id="RU366015"/>
    </source>
</evidence>
<dbReference type="KEGG" id="cann:107854918"/>
<evidence type="ECO:0000256" key="4">
    <source>
        <dbReference type="ARBA" id="ARBA00022523"/>
    </source>
</evidence>
<dbReference type="PANTHER" id="PTHR31238">
    <property type="entry name" value="GERMIN-LIKE PROTEIN SUBFAMILY 3 MEMBER 3"/>
    <property type="match status" value="1"/>
</dbReference>
<dbReference type="GO" id="GO:2000280">
    <property type="term" value="P:regulation of root development"/>
    <property type="evidence" value="ECO:0007669"/>
    <property type="project" value="UniProtKB-ARBA"/>
</dbReference>
<keyword evidence="10 14" id="KW-0464">Manganese</keyword>
<keyword evidence="9 16" id="KW-1015">Disulfide bond</keyword>
<dbReference type="Proteomes" id="UP000222542">
    <property type="component" value="Unassembled WGS sequence"/>
</dbReference>
<dbReference type="SMR" id="A0A1U8FI09"/>
<keyword evidence="20" id="KW-1185">Reference proteome</keyword>
<evidence type="ECO:0000256" key="7">
    <source>
        <dbReference type="ARBA" id="ARBA00022729"/>
    </source>
</evidence>
<dbReference type="InterPro" id="IPR014710">
    <property type="entry name" value="RmlC-like_jellyroll"/>
</dbReference>
<feature type="binding site" evidence="14">
    <location>
        <position position="116"/>
    </location>
    <ligand>
        <name>oxalate</name>
        <dbReference type="ChEBI" id="CHEBI:30623"/>
    </ligand>
</feature>
<dbReference type="GO" id="GO:0048046">
    <property type="term" value="C:apoplast"/>
    <property type="evidence" value="ECO:0007669"/>
    <property type="project" value="UniProtKB-SubCell"/>
</dbReference>
<evidence type="ECO:0000256" key="12">
    <source>
        <dbReference type="ARBA" id="ARBA00058969"/>
    </source>
</evidence>
<feature type="disulfide bond" evidence="16">
    <location>
        <begin position="35"/>
        <end position="52"/>
    </location>
</feature>
<dbReference type="GO" id="GO:0004784">
    <property type="term" value="F:superoxide dismutase activity"/>
    <property type="evidence" value="ECO:0007669"/>
    <property type="project" value="UniProtKB-EC"/>
</dbReference>
<evidence type="ECO:0000313" key="19">
    <source>
        <dbReference type="EMBL" id="PHT94803.1"/>
    </source>
</evidence>
<dbReference type="InterPro" id="IPR001929">
    <property type="entry name" value="Germin"/>
</dbReference>
<feature type="binding site" evidence="15">
    <location>
        <position position="121"/>
    </location>
    <ligand>
        <name>Mn(2+)</name>
        <dbReference type="ChEBI" id="CHEBI:29035"/>
    </ligand>
</feature>
<evidence type="ECO:0000256" key="13">
    <source>
        <dbReference type="ARBA" id="ARBA00064720"/>
    </source>
</evidence>
<comment type="caution">
    <text evidence="19">The sequence shown here is derived from an EMBL/GenBank/DDBJ whole genome shotgun (WGS) entry which is preliminary data.</text>
</comment>
<gene>
    <name evidence="19" type="ORF">T459_02685</name>
</gene>
<reference evidence="19 20" key="1">
    <citation type="journal article" date="2014" name="Nat. Genet.">
        <title>Genome sequence of the hot pepper provides insights into the evolution of pungency in Capsicum species.</title>
        <authorList>
            <person name="Kim S."/>
            <person name="Park M."/>
            <person name="Yeom S.I."/>
            <person name="Kim Y.M."/>
            <person name="Lee J.M."/>
            <person name="Lee H.A."/>
            <person name="Seo E."/>
            <person name="Choi J."/>
            <person name="Cheong K."/>
            <person name="Kim K.T."/>
            <person name="Jung K."/>
            <person name="Lee G.W."/>
            <person name="Oh S.K."/>
            <person name="Bae C."/>
            <person name="Kim S.B."/>
            <person name="Lee H.Y."/>
            <person name="Kim S.Y."/>
            <person name="Kim M.S."/>
            <person name="Kang B.C."/>
            <person name="Jo Y.D."/>
            <person name="Yang H.B."/>
            <person name="Jeong H.J."/>
            <person name="Kang W.H."/>
            <person name="Kwon J.K."/>
            <person name="Shin C."/>
            <person name="Lim J.Y."/>
            <person name="Park J.H."/>
            <person name="Huh J.H."/>
            <person name="Kim J.S."/>
            <person name="Kim B.D."/>
            <person name="Cohen O."/>
            <person name="Paran I."/>
            <person name="Suh M.C."/>
            <person name="Lee S.B."/>
            <person name="Kim Y.K."/>
            <person name="Shin Y."/>
            <person name="Noh S.J."/>
            <person name="Park J."/>
            <person name="Seo Y.S."/>
            <person name="Kwon S.Y."/>
            <person name="Kim H.A."/>
            <person name="Park J.M."/>
            <person name="Kim H.J."/>
            <person name="Choi S.B."/>
            <person name="Bosland P.W."/>
            <person name="Reeves G."/>
            <person name="Jo S.H."/>
            <person name="Lee B.W."/>
            <person name="Cho H.T."/>
            <person name="Choi H.S."/>
            <person name="Lee M.S."/>
            <person name="Yu Y."/>
            <person name="Do Choi Y."/>
            <person name="Park B.S."/>
            <person name="van Deynze A."/>
            <person name="Ashrafi H."/>
            <person name="Hill T."/>
            <person name="Kim W.T."/>
            <person name="Pai H.S."/>
            <person name="Ahn H.K."/>
            <person name="Yeam I."/>
            <person name="Giovannoni J.J."/>
            <person name="Rose J.K."/>
            <person name="Sorensen I."/>
            <person name="Lee S.J."/>
            <person name="Kim R.W."/>
            <person name="Choi I.Y."/>
            <person name="Choi B.S."/>
            <person name="Lim J.S."/>
            <person name="Lee Y.H."/>
            <person name="Choi D."/>
        </authorList>
    </citation>
    <scope>NUCLEOTIDE SEQUENCE [LARGE SCALE GENOMIC DNA]</scope>
    <source>
        <strain evidence="20">cv. CM334</strain>
    </source>
</reference>
<feature type="chain" id="PRO_5019615712" description="Germin-like protein" evidence="17">
    <location>
        <begin position="26"/>
        <end position="227"/>
    </location>
</feature>
<dbReference type="SUPFAM" id="SSF51182">
    <property type="entry name" value="RmlC-like cupins"/>
    <property type="match status" value="1"/>
</dbReference>
<feature type="binding site" evidence="14">
    <location>
        <position position="121"/>
    </location>
    <ligand>
        <name>oxalate</name>
        <dbReference type="ChEBI" id="CHEBI:30623"/>
    </ligand>
</feature>
<dbReference type="Gramene" id="PHT94803">
    <property type="protein sequence ID" value="PHT94803"/>
    <property type="gene ID" value="T459_02685"/>
</dbReference>
<comment type="cofactor">
    <cofactor evidence="1">
        <name>Mn(2+)</name>
        <dbReference type="ChEBI" id="CHEBI:29035"/>
    </cofactor>
</comment>
<dbReference type="GO" id="GO:0010497">
    <property type="term" value="P:plasmodesmata-mediated intercellular transport"/>
    <property type="evidence" value="ECO:0007669"/>
    <property type="project" value="UniProtKB-ARBA"/>
</dbReference>
<accession>A0A1U8FI09</accession>
<comment type="catalytic activity">
    <reaction evidence="11">
        <text>2 superoxide + 2 H(+) = H2O2 + O2</text>
        <dbReference type="Rhea" id="RHEA:20696"/>
        <dbReference type="ChEBI" id="CHEBI:15378"/>
        <dbReference type="ChEBI" id="CHEBI:15379"/>
        <dbReference type="ChEBI" id="CHEBI:16240"/>
        <dbReference type="ChEBI" id="CHEBI:18421"/>
        <dbReference type="EC" id="1.15.1.1"/>
    </reaction>
</comment>
<feature type="domain" description="Cupin type-1" evidence="18">
    <location>
        <begin position="66"/>
        <end position="220"/>
    </location>
</feature>
<dbReference type="SMART" id="SM00835">
    <property type="entry name" value="Cupin_1"/>
    <property type="match status" value="1"/>
</dbReference>
<comment type="subcellular location">
    <subcellularLocation>
        <location evidence="2 17">Secreted</location>
        <location evidence="2 17">Extracellular space</location>
        <location evidence="2 17">Apoplast</location>
    </subcellularLocation>
</comment>
<sequence>MITMSMWWFLTTLAITAFFYLPAYAYDNEPLQDTCVAVTDNQTSVFVNGKTCKNPKLATANDFYFSGLNVSRDVYPKFGIAVTVVGVKEMPGLNTLGISTSRADIEPQSLFPFHTHPRGTELVTVLKGTLLVGIFVSDPANIFKTRLLSKILYPGDVFVFPRGLIHFLYNVGNKKASLFGTYNSQNPGLITIPSSIISSTPRVMDTILAEGFQLNKTQIAELRRKFS</sequence>
<comment type="similarity">
    <text evidence="3 17">Belongs to the germin family.</text>
</comment>
<comment type="subunit">
    <text evidence="13">Monomer. In the absence of manganese, it forms tetrameric and pentameric forms which show superoxide dismutase activity.</text>
</comment>
<dbReference type="Gene3D" id="2.60.120.10">
    <property type="entry name" value="Jelly Rolls"/>
    <property type="match status" value="1"/>
</dbReference>
<dbReference type="CDD" id="cd02241">
    <property type="entry name" value="cupin_OxOx"/>
    <property type="match status" value="1"/>
</dbReference>
<feature type="signal peptide" evidence="17">
    <location>
        <begin position="1"/>
        <end position="25"/>
    </location>
</feature>